<dbReference type="InterPro" id="IPR010562">
    <property type="entry name" value="Haemolymph_juvenile_hormone-bd"/>
</dbReference>
<organism evidence="5 6">
    <name type="scientific">Chrysodeixis includens</name>
    <name type="common">Soybean looper</name>
    <name type="synonym">Pseudoplusia includens</name>
    <dbReference type="NCBI Taxonomy" id="689277"/>
    <lineage>
        <taxon>Eukaryota</taxon>
        <taxon>Metazoa</taxon>
        <taxon>Ecdysozoa</taxon>
        <taxon>Arthropoda</taxon>
        <taxon>Hexapoda</taxon>
        <taxon>Insecta</taxon>
        <taxon>Pterygota</taxon>
        <taxon>Neoptera</taxon>
        <taxon>Endopterygota</taxon>
        <taxon>Lepidoptera</taxon>
        <taxon>Glossata</taxon>
        <taxon>Ditrysia</taxon>
        <taxon>Noctuoidea</taxon>
        <taxon>Noctuidae</taxon>
        <taxon>Plusiinae</taxon>
        <taxon>Chrysodeixis</taxon>
    </lineage>
</organism>
<keyword evidence="6" id="KW-1185">Reference proteome</keyword>
<evidence type="ECO:0000313" key="5">
    <source>
        <dbReference type="EMBL" id="CAD0201834.1"/>
    </source>
</evidence>
<dbReference type="PANTHER" id="PTHR11008">
    <property type="entry name" value="PROTEIN TAKEOUT-LIKE PROTEIN"/>
    <property type="match status" value="1"/>
</dbReference>
<evidence type="ECO:0000256" key="4">
    <source>
        <dbReference type="SAM" id="SignalP"/>
    </source>
</evidence>
<dbReference type="Pfam" id="PF06585">
    <property type="entry name" value="JHBP"/>
    <property type="match status" value="1"/>
</dbReference>
<dbReference type="Proteomes" id="UP001154114">
    <property type="component" value="Chromosome 15"/>
</dbReference>
<dbReference type="GO" id="GO:0005615">
    <property type="term" value="C:extracellular space"/>
    <property type="evidence" value="ECO:0007669"/>
    <property type="project" value="TreeGrafter"/>
</dbReference>
<dbReference type="Gene3D" id="3.15.10.30">
    <property type="entry name" value="Haemolymph juvenile hormone binding protein"/>
    <property type="match status" value="2"/>
</dbReference>
<sequence>MCLRYVLVFILLSAASRVGDCSAKYAPDFIHPCNNTEPACLIKATQDAIPQFCKGLPHLGVPPLDPFVIDELPIQLPGIKVTFYEGKATGLRKCQVINVEAYLEKNVFILEVRCNITIKGKYTAVGRLLLFPINGEGDSKIKIADFIHPCNNTEPACLIKATQDAIPQFCKGLPHLGVPPLDPFVIDELPIQLPGIKVTFYEGKATGLRKCQVINVEAYLEKNVFILEVRCNITIKGKYTAVGRLLLFPINGEGDSKIKIVNSIIKLNINTKYFKDAEGRDHFGIKNYKYTFDYGERIVYTINNLFKGNPELSNTVLQFLNENWRIVTEEFGQPVVDFALNVTVSTAKKFFDAVPYDELLNVPIPKY</sequence>
<dbReference type="FunFam" id="3.15.10.30:FF:000001">
    <property type="entry name" value="Takeout-like protein 1"/>
    <property type="match status" value="1"/>
</dbReference>
<evidence type="ECO:0000256" key="1">
    <source>
        <dbReference type="ARBA" id="ARBA00022729"/>
    </source>
</evidence>
<keyword evidence="1 4" id="KW-0732">Signal</keyword>
<feature type="chain" id="PRO_5040295726" evidence="4">
    <location>
        <begin position="24"/>
        <end position="367"/>
    </location>
</feature>
<evidence type="ECO:0000313" key="6">
    <source>
        <dbReference type="Proteomes" id="UP001154114"/>
    </source>
</evidence>
<name>A0A9N8Q0X9_CHRIL</name>
<dbReference type="SMART" id="SM00700">
    <property type="entry name" value="JHBP"/>
    <property type="match status" value="1"/>
</dbReference>
<dbReference type="AlphaFoldDB" id="A0A9N8Q0X9"/>
<dbReference type="PANTHER" id="PTHR11008:SF18">
    <property type="entry name" value="BCDNA.GH05536-RELATED"/>
    <property type="match status" value="1"/>
</dbReference>
<dbReference type="OrthoDB" id="6838842at2759"/>
<feature type="signal peptide" evidence="4">
    <location>
        <begin position="1"/>
        <end position="23"/>
    </location>
</feature>
<reference evidence="5" key="1">
    <citation type="submission" date="2021-12" db="EMBL/GenBank/DDBJ databases">
        <authorList>
            <person name="King R."/>
        </authorList>
    </citation>
    <scope>NUCLEOTIDE SEQUENCE</scope>
</reference>
<evidence type="ECO:0000256" key="3">
    <source>
        <dbReference type="ARBA" id="ARBA00060902"/>
    </source>
</evidence>
<dbReference type="InterPro" id="IPR038606">
    <property type="entry name" value="To_sf"/>
</dbReference>
<dbReference type="EMBL" id="LR824018">
    <property type="protein sequence ID" value="CAD0201834.1"/>
    <property type="molecule type" value="Genomic_DNA"/>
</dbReference>
<dbReference type="GO" id="GO:0007623">
    <property type="term" value="P:circadian rhythm"/>
    <property type="evidence" value="ECO:0007669"/>
    <property type="project" value="UniProtKB-ARBA"/>
</dbReference>
<accession>A0A9N8Q0X9</accession>
<gene>
    <name evidence="5" type="ORF">CINC_LOCUS3503</name>
</gene>
<comment type="similarity">
    <text evidence="3">Belongs to the TO family.</text>
</comment>
<evidence type="ECO:0000256" key="2">
    <source>
        <dbReference type="ARBA" id="ARBA00023108"/>
    </source>
</evidence>
<keyword evidence="2" id="KW-0090">Biological rhythms</keyword>
<proteinExistence type="inferred from homology"/>
<protein>
    <submittedName>
        <fullName evidence="5">Uncharacterized protein</fullName>
    </submittedName>
</protein>